<dbReference type="GO" id="GO:0005524">
    <property type="term" value="F:ATP binding"/>
    <property type="evidence" value="ECO:0007669"/>
    <property type="project" value="InterPro"/>
</dbReference>
<evidence type="ECO:0000313" key="15">
    <source>
        <dbReference type="EMBL" id="KAK2704131.1"/>
    </source>
</evidence>
<evidence type="ECO:0000256" key="4">
    <source>
        <dbReference type="ARBA" id="ARBA00006559"/>
    </source>
</evidence>
<dbReference type="InterPro" id="IPR002815">
    <property type="entry name" value="Spo11/TopoVI_A"/>
</dbReference>
<dbReference type="EMBL" id="JAVRJZ010000032">
    <property type="protein sequence ID" value="KAK2704131.1"/>
    <property type="molecule type" value="Genomic_DNA"/>
</dbReference>
<evidence type="ECO:0000313" key="16">
    <source>
        <dbReference type="Proteomes" id="UP001187531"/>
    </source>
</evidence>
<dbReference type="InterPro" id="IPR036078">
    <property type="entry name" value="Spo11/TopoVI_A_sf"/>
</dbReference>
<dbReference type="InterPro" id="IPR013048">
    <property type="entry name" value="Meiotic_Spo11"/>
</dbReference>
<comment type="caution">
    <text evidence="15">The sequence shown here is derived from an EMBL/GenBank/DDBJ whole genome shotgun (WGS) entry which is preliminary data.</text>
</comment>
<dbReference type="EC" id="5.6.2.2" evidence="5"/>
<dbReference type="PANTHER" id="PTHR10848">
    <property type="entry name" value="MEIOTIC RECOMBINATION PROTEIN SPO11"/>
    <property type="match status" value="1"/>
</dbReference>
<proteinExistence type="inferred from homology"/>
<evidence type="ECO:0000256" key="5">
    <source>
        <dbReference type="ARBA" id="ARBA00012895"/>
    </source>
</evidence>
<keyword evidence="8 12" id="KW-0799">Topoisomerase</keyword>
<dbReference type="Gene3D" id="1.10.10.10">
    <property type="entry name" value="Winged helix-like DNA-binding domain superfamily/Winged helix DNA-binding domain"/>
    <property type="match status" value="1"/>
</dbReference>
<accession>A0AA88HEL6</accession>
<evidence type="ECO:0000256" key="10">
    <source>
        <dbReference type="ARBA" id="ARBA00023235"/>
    </source>
</evidence>
<keyword evidence="10 12" id="KW-0413">Isomerase</keyword>
<dbReference type="GO" id="GO:0003918">
    <property type="term" value="F:DNA topoisomerase type II (double strand cut, ATP-hydrolyzing) activity"/>
    <property type="evidence" value="ECO:0007669"/>
    <property type="project" value="UniProtKB-UniRule"/>
</dbReference>
<feature type="domain" description="Spo11/DNA topoisomerase VI subunit A N-terminal" evidence="13">
    <location>
        <begin position="117"/>
        <end position="178"/>
    </location>
</feature>
<feature type="domain" description="Topoisomerase 6 subunit A/Spo11 TOPRIM" evidence="14">
    <location>
        <begin position="228"/>
        <end position="399"/>
    </location>
</feature>
<evidence type="ECO:0000256" key="6">
    <source>
        <dbReference type="ARBA" id="ARBA00022723"/>
    </source>
</evidence>
<dbReference type="InterPro" id="IPR034136">
    <property type="entry name" value="TOPRIM_Topo6A/Spo11"/>
</dbReference>
<dbReference type="GO" id="GO:0007131">
    <property type="term" value="P:reciprocal meiotic recombination"/>
    <property type="evidence" value="ECO:0007669"/>
    <property type="project" value="TreeGrafter"/>
</dbReference>
<evidence type="ECO:0000259" key="13">
    <source>
        <dbReference type="Pfam" id="PF04406"/>
    </source>
</evidence>
<name>A0AA88HEL6_ARTSF</name>
<evidence type="ECO:0000256" key="12">
    <source>
        <dbReference type="PROSITE-ProRule" id="PRU01385"/>
    </source>
</evidence>
<gene>
    <name evidence="15" type="ORF">QYM36_017577</name>
</gene>
<keyword evidence="9 12" id="KW-0238">DNA-binding</keyword>
<dbReference type="PROSITE" id="PS52041">
    <property type="entry name" value="TOPO_IIB"/>
    <property type="match status" value="1"/>
</dbReference>
<evidence type="ECO:0000256" key="8">
    <source>
        <dbReference type="ARBA" id="ARBA00023029"/>
    </source>
</evidence>
<evidence type="ECO:0000256" key="7">
    <source>
        <dbReference type="ARBA" id="ARBA00022842"/>
    </source>
</evidence>
<evidence type="ECO:0000256" key="2">
    <source>
        <dbReference type="ARBA" id="ARBA00001946"/>
    </source>
</evidence>
<dbReference type="PANTHER" id="PTHR10848:SF0">
    <property type="entry name" value="MEIOTIC RECOMBINATION PROTEIN SPO11"/>
    <property type="match status" value="1"/>
</dbReference>
<comment type="subcellular location">
    <subcellularLocation>
        <location evidence="3">Nucleus</location>
    </subcellularLocation>
</comment>
<dbReference type="CDD" id="cd00223">
    <property type="entry name" value="TOPRIM_TopoIIB_SPO"/>
    <property type="match status" value="1"/>
</dbReference>
<evidence type="ECO:0000256" key="1">
    <source>
        <dbReference type="ARBA" id="ARBA00000185"/>
    </source>
</evidence>
<dbReference type="AlphaFoldDB" id="A0AA88HEL6"/>
<keyword evidence="11" id="KW-0539">Nucleus</keyword>
<evidence type="ECO:0000256" key="9">
    <source>
        <dbReference type="ARBA" id="ARBA00023125"/>
    </source>
</evidence>
<comment type="similarity">
    <text evidence="4 12">Belongs to the TOP6A family.</text>
</comment>
<dbReference type="Gene3D" id="3.40.1360.10">
    <property type="match status" value="1"/>
</dbReference>
<dbReference type="PRINTS" id="PR01550">
    <property type="entry name" value="TOP6AFAMILY"/>
</dbReference>
<dbReference type="Pfam" id="PF04406">
    <property type="entry name" value="TP6A_N"/>
    <property type="match status" value="1"/>
</dbReference>
<evidence type="ECO:0000256" key="3">
    <source>
        <dbReference type="ARBA" id="ARBA00004123"/>
    </source>
</evidence>
<dbReference type="Pfam" id="PF21180">
    <property type="entry name" value="TOP6A-Spo11_Toprim"/>
    <property type="match status" value="1"/>
</dbReference>
<protein>
    <recommendedName>
        <fullName evidence="5">DNA topoisomerase (ATP-hydrolyzing)</fullName>
        <ecNumber evidence="5">5.6.2.2</ecNumber>
    </recommendedName>
</protein>
<feature type="active site" description="O-(5'-phospho-DNA)-tyrosine intermediate" evidence="12">
    <location>
        <position position="146"/>
    </location>
</feature>
<dbReference type="Proteomes" id="UP001187531">
    <property type="component" value="Unassembled WGS sequence"/>
</dbReference>
<reference evidence="15" key="1">
    <citation type="submission" date="2023-07" db="EMBL/GenBank/DDBJ databases">
        <title>Chromosome-level genome assembly of Artemia franciscana.</title>
        <authorList>
            <person name="Jo E."/>
        </authorList>
    </citation>
    <scope>NUCLEOTIDE SEQUENCE</scope>
    <source>
        <tissue evidence="15">Whole body</tissue>
    </source>
</reference>
<evidence type="ECO:0000259" key="14">
    <source>
        <dbReference type="Pfam" id="PF21180"/>
    </source>
</evidence>
<dbReference type="GO" id="GO:0000228">
    <property type="term" value="C:nuclear chromosome"/>
    <property type="evidence" value="ECO:0007669"/>
    <property type="project" value="TreeGrafter"/>
</dbReference>
<dbReference type="GO" id="GO:0042138">
    <property type="term" value="P:meiotic DNA double-strand break formation"/>
    <property type="evidence" value="ECO:0007669"/>
    <property type="project" value="InterPro"/>
</dbReference>
<dbReference type="SUPFAM" id="SSF56726">
    <property type="entry name" value="DNA topoisomerase IV, alpha subunit"/>
    <property type="match status" value="1"/>
</dbReference>
<dbReference type="GO" id="GO:0046872">
    <property type="term" value="F:metal ion binding"/>
    <property type="evidence" value="ECO:0007669"/>
    <property type="project" value="UniProtKB-KW"/>
</dbReference>
<sequence length="405" mass="45624">MDEIVASLESLRRKLLNQESINKIIFENQISLETSVSQNVSVRPVLELPDKRDVINRLSILLDRIKLIQSSGDGIVYLFKDKAFESFVFCQSTGLQVSSDAKKRCFVGGLTSEAKEKRVQILLKLLPQILEFLRNDKSVTKRDLYYNHKELYGTQRVLDSMIEDIARLINVPRICLSVVATSKGLVAGDLSYVDCTGNLIDCSNTKEGILISSDVDSYSQIQTKGAKVILVVEKDAVFQRILADSVMDHIGHAIIITGKGYPDQGTRRLVRRLWDDLKLPVFALVDADPHGVEIFFTYKYGSMSMAKECKRLATPAMKCIGVHPSDFERLLVSKDSLLPLSPQDIRKITALESRPYIKDDNEWKNQISIMKRLGVKAEIEALVSISPKFLTEVYLPSKIRAKGWI</sequence>
<evidence type="ECO:0000256" key="11">
    <source>
        <dbReference type="ARBA" id="ARBA00023242"/>
    </source>
</evidence>
<dbReference type="PRINTS" id="PR01551">
    <property type="entry name" value="SPO11HOMOLOG"/>
</dbReference>
<organism evidence="15 16">
    <name type="scientific">Artemia franciscana</name>
    <name type="common">Brine shrimp</name>
    <name type="synonym">Artemia sanfranciscana</name>
    <dbReference type="NCBI Taxonomy" id="6661"/>
    <lineage>
        <taxon>Eukaryota</taxon>
        <taxon>Metazoa</taxon>
        <taxon>Ecdysozoa</taxon>
        <taxon>Arthropoda</taxon>
        <taxon>Crustacea</taxon>
        <taxon>Branchiopoda</taxon>
        <taxon>Anostraca</taxon>
        <taxon>Artemiidae</taxon>
        <taxon>Artemia</taxon>
    </lineage>
</organism>
<dbReference type="GO" id="GO:0003677">
    <property type="term" value="F:DNA binding"/>
    <property type="evidence" value="ECO:0007669"/>
    <property type="project" value="UniProtKB-UniRule"/>
</dbReference>
<comment type="cofactor">
    <cofactor evidence="2">
        <name>Mg(2+)</name>
        <dbReference type="ChEBI" id="CHEBI:18420"/>
    </cofactor>
</comment>
<comment type="catalytic activity">
    <reaction evidence="1 12">
        <text>ATP-dependent breakage, passage and rejoining of double-stranded DNA.</text>
        <dbReference type="EC" id="5.6.2.2"/>
    </reaction>
</comment>
<dbReference type="InterPro" id="IPR013049">
    <property type="entry name" value="Spo11/TopoVI_A_N"/>
</dbReference>
<keyword evidence="6" id="KW-0479">Metal-binding</keyword>
<dbReference type="InterPro" id="IPR036388">
    <property type="entry name" value="WH-like_DNA-bd_sf"/>
</dbReference>
<keyword evidence="7" id="KW-0460">Magnesium</keyword>
<keyword evidence="16" id="KW-1185">Reference proteome</keyword>
<dbReference type="GO" id="GO:0000706">
    <property type="term" value="P:meiotic DNA double-strand break processing"/>
    <property type="evidence" value="ECO:0007669"/>
    <property type="project" value="TreeGrafter"/>
</dbReference>